<evidence type="ECO:0000256" key="4">
    <source>
        <dbReference type="SAM" id="MobiDB-lite"/>
    </source>
</evidence>
<dbReference type="Pfam" id="PF13041">
    <property type="entry name" value="PPR_2"/>
    <property type="match status" value="2"/>
</dbReference>
<dbReference type="NCBIfam" id="TIGR00756">
    <property type="entry name" value="PPR"/>
    <property type="match status" value="6"/>
</dbReference>
<dbReference type="EMBL" id="LR862135">
    <property type="protein sequence ID" value="CAD1840744.1"/>
    <property type="molecule type" value="Genomic_DNA"/>
</dbReference>
<keyword evidence="5" id="KW-0812">Transmembrane</keyword>
<gene>
    <name evidence="6" type="ORF">CB5_LOCUS23955</name>
</gene>
<dbReference type="AlphaFoldDB" id="A0A6V7QC25"/>
<dbReference type="PANTHER" id="PTHR47926:SF452">
    <property type="entry name" value="PENTATRICOPEPTIDE REPEAT-CONTAINING PROTEIN"/>
    <property type="match status" value="1"/>
</dbReference>
<evidence type="ECO:0000256" key="3">
    <source>
        <dbReference type="PROSITE-ProRule" id="PRU00708"/>
    </source>
</evidence>
<dbReference type="Gene3D" id="1.25.40.10">
    <property type="entry name" value="Tetratricopeptide repeat domain"/>
    <property type="match status" value="4"/>
</dbReference>
<evidence type="ECO:0000313" key="6">
    <source>
        <dbReference type="EMBL" id="CAD1840744.1"/>
    </source>
</evidence>
<dbReference type="PANTHER" id="PTHR47926">
    <property type="entry name" value="PENTATRICOPEPTIDE REPEAT-CONTAINING PROTEIN"/>
    <property type="match status" value="1"/>
</dbReference>
<proteinExistence type="predicted"/>
<dbReference type="GO" id="GO:0003723">
    <property type="term" value="F:RNA binding"/>
    <property type="evidence" value="ECO:0007669"/>
    <property type="project" value="InterPro"/>
</dbReference>
<dbReference type="FunFam" id="1.25.40.10:FF:000158">
    <property type="entry name" value="pentatricopeptide repeat-containing protein At2g33680"/>
    <property type="match status" value="1"/>
</dbReference>
<keyword evidence="5" id="KW-1133">Transmembrane helix</keyword>
<organism evidence="6">
    <name type="scientific">Ananas comosus var. bracteatus</name>
    <name type="common">red pineapple</name>
    <dbReference type="NCBI Taxonomy" id="296719"/>
    <lineage>
        <taxon>Eukaryota</taxon>
        <taxon>Viridiplantae</taxon>
        <taxon>Streptophyta</taxon>
        <taxon>Embryophyta</taxon>
        <taxon>Tracheophyta</taxon>
        <taxon>Spermatophyta</taxon>
        <taxon>Magnoliopsida</taxon>
        <taxon>Liliopsida</taxon>
        <taxon>Poales</taxon>
        <taxon>Bromeliaceae</taxon>
        <taxon>Bromelioideae</taxon>
        <taxon>Ananas</taxon>
    </lineage>
</organism>
<evidence type="ECO:0000256" key="2">
    <source>
        <dbReference type="ARBA" id="ARBA00022946"/>
    </source>
</evidence>
<name>A0A6V7QC25_ANACO</name>
<dbReference type="GO" id="GO:0009451">
    <property type="term" value="P:RNA modification"/>
    <property type="evidence" value="ECO:0007669"/>
    <property type="project" value="InterPro"/>
</dbReference>
<dbReference type="InterPro" id="IPR002885">
    <property type="entry name" value="PPR_rpt"/>
</dbReference>
<dbReference type="GO" id="GO:0099402">
    <property type="term" value="P:plant organ development"/>
    <property type="evidence" value="ECO:0007669"/>
    <property type="project" value="UniProtKB-ARBA"/>
</dbReference>
<feature type="repeat" description="PPR" evidence="3">
    <location>
        <begin position="92"/>
        <end position="126"/>
    </location>
</feature>
<feature type="repeat" description="PPR" evidence="3">
    <location>
        <begin position="193"/>
        <end position="227"/>
    </location>
</feature>
<feature type="repeat" description="PPR" evidence="3">
    <location>
        <begin position="497"/>
        <end position="531"/>
    </location>
</feature>
<dbReference type="FunFam" id="1.25.40.10:FF:000351">
    <property type="entry name" value="Pentatricopeptide repeat-containing protein"/>
    <property type="match status" value="1"/>
</dbReference>
<feature type="compositionally biased region" description="Low complexity" evidence="4">
    <location>
        <begin position="30"/>
        <end position="41"/>
    </location>
</feature>
<feature type="repeat" description="PPR" evidence="3">
    <location>
        <begin position="395"/>
        <end position="425"/>
    </location>
</feature>
<evidence type="ECO:0000256" key="1">
    <source>
        <dbReference type="ARBA" id="ARBA00022737"/>
    </source>
</evidence>
<evidence type="ECO:0000256" key="5">
    <source>
        <dbReference type="SAM" id="Phobius"/>
    </source>
</evidence>
<evidence type="ECO:0008006" key="7">
    <source>
        <dbReference type="Google" id="ProtNLM"/>
    </source>
</evidence>
<feature type="region of interest" description="Disordered" evidence="4">
    <location>
        <begin position="27"/>
        <end position="58"/>
    </location>
</feature>
<reference evidence="6" key="1">
    <citation type="submission" date="2020-07" db="EMBL/GenBank/DDBJ databases">
        <authorList>
            <person name="Lin J."/>
        </authorList>
    </citation>
    <scope>NUCLEOTIDE SEQUENCE</scope>
</reference>
<dbReference type="InterPro" id="IPR011990">
    <property type="entry name" value="TPR-like_helical_dom_sf"/>
</dbReference>
<keyword evidence="5" id="KW-0472">Membrane</keyword>
<accession>A0A6V7QC25</accession>
<dbReference type="PROSITE" id="PS51375">
    <property type="entry name" value="PPR"/>
    <property type="match status" value="5"/>
</dbReference>
<protein>
    <recommendedName>
        <fullName evidence="7">Pentatricopeptide repeat-containing protein</fullName>
    </recommendedName>
</protein>
<keyword evidence="1" id="KW-0677">Repeat</keyword>
<sequence>MLGHCLLTTLRVFNCRRPRSLLLHHHHHPTLSSSSSSSSTTQCPNPSMALPSPQNPTQRFSSAAELKLIHRHCRAGRVAAACHLFDEMPERNVVAYSTMIYGYATNGLFSQCARLFAHMIEQGVPPNSFTMVAVLIGAAGLGDASFAGSVHGRIVKSGLGSNPFVGTALLDSYAKCGRPMDSYALLNDTVGPSLVTCNAMIAGFAHNELFEEALLLFKKLWVFDLLPNSVTVINVVPACIGYGLVALCESLHSYVIKIGLELDQSVMNSIFNMNLSFGNLEIAMMCFRKLEIVDVVTYTMMMGFLVELESPIEALNMFVEMTTNRIEPDMVTMLNMVMACTLLGDASRGRLIHNQIIVRGFGSGVPIMNSLITMYSKFGDLNSSRILFGCIEKKSLVSWTAIISCYVKNGKPIEGLQLLSKMRKEEDFVIDSVTMVGILMACSELANFDISKQFHAYTLKSGLSLYKSVQNSLVALYGKCGYVVLARRIFDGMISQDAVSWNSMILSYGLNGEGEEALLLFYDMEKYGEKPDSVTYLNTLMACSHSGLVDEGLIIFRKMIKEKGIKMRGEHVGCMVDMLARAGRLDDARELISAIQDDANLNALKALLRGCYLYGNINLVEDVGQKVLQTESSDFGNAVLVSNAYASFGKFEVVESLRSNLEKKGPTKNLGLSLLDSMAREVEVMRHGEVILLQSFNGRPVVCSNLKPLQRTGGRWEMRGREGGVASRLRAVLLPTMTMATATASSVVAVLMVVS</sequence>
<feature type="transmembrane region" description="Helical" evidence="5">
    <location>
        <begin position="732"/>
        <end position="754"/>
    </location>
</feature>
<feature type="repeat" description="PPR" evidence="3">
    <location>
        <begin position="294"/>
        <end position="328"/>
    </location>
</feature>
<dbReference type="Pfam" id="PF01535">
    <property type="entry name" value="PPR"/>
    <property type="match status" value="4"/>
</dbReference>
<dbReference type="InterPro" id="IPR046960">
    <property type="entry name" value="PPR_At4g14850-like_plant"/>
</dbReference>
<keyword evidence="2" id="KW-0809">Transit peptide</keyword>